<dbReference type="GO" id="GO:0046872">
    <property type="term" value="F:metal ion binding"/>
    <property type="evidence" value="ECO:0007669"/>
    <property type="project" value="UniProtKB-KW"/>
</dbReference>
<keyword evidence="1" id="KW-0004">4Fe-4S</keyword>
<feature type="domain" description="4Fe-4S Mo/W bis-MGD-type" evidence="5">
    <location>
        <begin position="19"/>
        <end position="72"/>
    </location>
</feature>
<keyword evidence="7" id="KW-1185">Reference proteome</keyword>
<name>A0A6M8GZ34_9PROT</name>
<gene>
    <name evidence="6" type="ORF">HN018_01780</name>
</gene>
<dbReference type="InterPro" id="IPR009010">
    <property type="entry name" value="Asp_de-COase-like_dom_sf"/>
</dbReference>
<dbReference type="GO" id="GO:0016020">
    <property type="term" value="C:membrane"/>
    <property type="evidence" value="ECO:0007669"/>
    <property type="project" value="TreeGrafter"/>
</dbReference>
<protein>
    <submittedName>
        <fullName evidence="6">Molybdopterin oxidoreductase family protein</fullName>
    </submittedName>
</protein>
<dbReference type="Gene3D" id="2.40.40.20">
    <property type="match status" value="1"/>
</dbReference>
<keyword evidence="4" id="KW-0411">Iron-sulfur</keyword>
<evidence type="ECO:0000259" key="5">
    <source>
        <dbReference type="SMART" id="SM00926"/>
    </source>
</evidence>
<dbReference type="RefSeq" id="WP_171836122.1">
    <property type="nucleotide sequence ID" value="NZ_CP053708.1"/>
</dbReference>
<dbReference type="PANTHER" id="PTHR43105">
    <property type="entry name" value="RESPIRATORY NITRATE REDUCTASE"/>
    <property type="match status" value="1"/>
</dbReference>
<keyword evidence="2" id="KW-0479">Metal-binding</keyword>
<evidence type="ECO:0000313" key="6">
    <source>
        <dbReference type="EMBL" id="QKE88944.1"/>
    </source>
</evidence>
<sequence>MADSAALDRVITAPLSSVTAGTATHCPYCALQCGMMLNQDRDGAWSVSARDFPTNKGGLCRKGWTSAALLDHPERLTTPLVRDSKGGPLRPASWDEALDRIVAGIQRIQSAHGANAMAVFGGGGLTNEKAYLLGKFARLALRTGNIDYNGRFCMASAAAAGLRAFGVDRGLPFPLEDIPGAETILIAGSNPAETMPPIMQYFEAQRARGGKLIVSDPRRTATAKLADLHLALTPGTDAALANGILNAAIHAKLIDPIFIDERTTGWPATRRSVASYWPDRVERLTGVPARDIERAAHMLGEAATAMILSGRGPEQQSQGTNNALAFINLALALGQAGRKHCGWGCMTGQGNGQGGREHGQKNDQLPGYRKLDDPGHRAAVARVWGVDPDTLPMPGMPAVAMLRSLGQPGGVQGLLVAASNLVVSAPDAASLSARLSGLDMFVALDLFLTETSSLADIVLPVPQWAEEGGTMTNLEGRVIQRVQARTPPPGVWSEPRILSELASRLGCTAAFPSEPAEVFTELRRASAGGVADYAGMAPDRLAARDGLFWPCPDESHPGTPRLFLDRFGHPDGRARFHPVERRLSAEEPDDAYPLYLTTGRVLTHYQSGAQTRRVAELQDAEPAAFVELHPDAARPLGIRPGMLVQVSTRRGSVTLAARVTADIRRDTLFVPFHWGDASNANLLTIDAVDPISRMPELKICAARIAVAPAEAAPVAAS</sequence>
<dbReference type="CDD" id="cd00508">
    <property type="entry name" value="MopB_CT_Fdh-Nap-like"/>
    <property type="match status" value="1"/>
</dbReference>
<dbReference type="SUPFAM" id="SSF53706">
    <property type="entry name" value="Formate dehydrogenase/DMSO reductase, domains 1-3"/>
    <property type="match status" value="1"/>
</dbReference>
<dbReference type="GO" id="GO:0022904">
    <property type="term" value="P:respiratory electron transport chain"/>
    <property type="evidence" value="ECO:0007669"/>
    <property type="project" value="TreeGrafter"/>
</dbReference>
<dbReference type="InterPro" id="IPR006963">
    <property type="entry name" value="Mopterin_OxRdtase_4Fe-4S_dom"/>
</dbReference>
<proteinExistence type="predicted"/>
<dbReference type="InterPro" id="IPR006656">
    <property type="entry name" value="Mopterin_OxRdtase"/>
</dbReference>
<dbReference type="SUPFAM" id="SSF50692">
    <property type="entry name" value="ADC-like"/>
    <property type="match status" value="1"/>
</dbReference>
<dbReference type="Pfam" id="PF00384">
    <property type="entry name" value="Molybdopterin"/>
    <property type="match status" value="1"/>
</dbReference>
<dbReference type="KEGG" id="lck:HN018_01780"/>
<dbReference type="Proteomes" id="UP000500767">
    <property type="component" value="Chromosome"/>
</dbReference>
<dbReference type="GO" id="GO:0051539">
    <property type="term" value="F:4 iron, 4 sulfur cluster binding"/>
    <property type="evidence" value="ECO:0007669"/>
    <property type="project" value="UniProtKB-KW"/>
</dbReference>
<evidence type="ECO:0000313" key="7">
    <source>
        <dbReference type="Proteomes" id="UP000500767"/>
    </source>
</evidence>
<dbReference type="InterPro" id="IPR006657">
    <property type="entry name" value="MoPterin_dinucl-bd_dom"/>
</dbReference>
<dbReference type="Gene3D" id="3.40.50.740">
    <property type="match status" value="1"/>
</dbReference>
<dbReference type="Gene3D" id="2.20.25.90">
    <property type="entry name" value="ADC-like domains"/>
    <property type="match status" value="1"/>
</dbReference>
<evidence type="ECO:0000256" key="1">
    <source>
        <dbReference type="ARBA" id="ARBA00022485"/>
    </source>
</evidence>
<dbReference type="InterPro" id="IPR050123">
    <property type="entry name" value="Prok_molybdopt-oxidoreductase"/>
</dbReference>
<organism evidence="6 7">
    <name type="scientific">Lichenicola cladoniae</name>
    <dbReference type="NCBI Taxonomy" id="1484109"/>
    <lineage>
        <taxon>Bacteria</taxon>
        <taxon>Pseudomonadati</taxon>
        <taxon>Pseudomonadota</taxon>
        <taxon>Alphaproteobacteria</taxon>
        <taxon>Acetobacterales</taxon>
        <taxon>Acetobacteraceae</taxon>
        <taxon>Lichenicola</taxon>
    </lineage>
</organism>
<keyword evidence="3" id="KW-0408">Iron</keyword>
<dbReference type="GO" id="GO:0003954">
    <property type="term" value="F:NADH dehydrogenase activity"/>
    <property type="evidence" value="ECO:0007669"/>
    <property type="project" value="TreeGrafter"/>
</dbReference>
<accession>A0A6M8GZ34</accession>
<reference evidence="6 7" key="1">
    <citation type="journal article" date="2014" name="World J. Microbiol. Biotechnol.">
        <title>Biodiversity and physiological characteristics of Antarctic and Arctic lichens-associated bacteria.</title>
        <authorList>
            <person name="Lee Y.M."/>
            <person name="Kim E.H."/>
            <person name="Lee H.K."/>
            <person name="Hong S.G."/>
        </authorList>
    </citation>
    <scope>NUCLEOTIDE SEQUENCE [LARGE SCALE GENOMIC DNA]</scope>
    <source>
        <strain evidence="6 7">PAMC 26569</strain>
    </source>
</reference>
<evidence type="ECO:0000256" key="3">
    <source>
        <dbReference type="ARBA" id="ARBA00023004"/>
    </source>
</evidence>
<dbReference type="SMART" id="SM00926">
    <property type="entry name" value="Molybdop_Fe4S4"/>
    <property type="match status" value="1"/>
</dbReference>
<dbReference type="EMBL" id="CP053708">
    <property type="protein sequence ID" value="QKE88944.1"/>
    <property type="molecule type" value="Genomic_DNA"/>
</dbReference>
<dbReference type="Gene3D" id="3.40.228.10">
    <property type="entry name" value="Dimethylsulfoxide Reductase, domain 2"/>
    <property type="match status" value="1"/>
</dbReference>
<dbReference type="PANTHER" id="PTHR43105:SF10">
    <property type="entry name" value="NADH-QUINONE OXIDOREDUCTASE SUBUNIT G"/>
    <property type="match status" value="1"/>
</dbReference>
<dbReference type="Pfam" id="PF01568">
    <property type="entry name" value="Molydop_binding"/>
    <property type="match status" value="1"/>
</dbReference>
<dbReference type="AlphaFoldDB" id="A0A6M8GZ34"/>
<dbReference type="GO" id="GO:0043546">
    <property type="term" value="F:molybdopterin cofactor binding"/>
    <property type="evidence" value="ECO:0007669"/>
    <property type="project" value="InterPro"/>
</dbReference>
<evidence type="ECO:0000256" key="4">
    <source>
        <dbReference type="ARBA" id="ARBA00023014"/>
    </source>
</evidence>
<dbReference type="Pfam" id="PF04879">
    <property type="entry name" value="Molybdop_Fe4S4"/>
    <property type="match status" value="1"/>
</dbReference>
<dbReference type="GO" id="GO:1990204">
    <property type="term" value="C:oxidoreductase complex"/>
    <property type="evidence" value="ECO:0007669"/>
    <property type="project" value="UniProtKB-ARBA"/>
</dbReference>
<evidence type="ECO:0000256" key="2">
    <source>
        <dbReference type="ARBA" id="ARBA00022723"/>
    </source>
</evidence>